<reference evidence="4 5" key="1">
    <citation type="journal article" date="2013" name="Genome Announc.">
        <title>Draft Genome Sequence of an Alphaproteobacterium, Caenispirillum salinarum AK4(T), Isolated from a Solar Saltern.</title>
        <authorList>
            <person name="Khatri I."/>
            <person name="Singh A."/>
            <person name="Korpole S."/>
            <person name="Pinnaka A.K."/>
            <person name="Subramanian S."/>
        </authorList>
    </citation>
    <scope>NUCLEOTIDE SEQUENCE [LARGE SCALE GENOMIC DNA]</scope>
    <source>
        <strain evidence="4 5">AK4</strain>
    </source>
</reference>
<dbReference type="OrthoDB" id="163546at2"/>
<dbReference type="InterPro" id="IPR001882">
    <property type="entry name" value="Biotin_BS"/>
</dbReference>
<dbReference type="InterPro" id="IPR011053">
    <property type="entry name" value="Single_hybrid_motif"/>
</dbReference>
<dbReference type="InterPro" id="IPR000089">
    <property type="entry name" value="Biotin_lipoyl"/>
</dbReference>
<dbReference type="FunFam" id="2.40.50.100:FF:000003">
    <property type="entry name" value="Acetyl-CoA carboxylase biotin carboxyl carrier protein"/>
    <property type="match status" value="1"/>
</dbReference>
<feature type="domain" description="Lipoyl-binding" evidence="3">
    <location>
        <begin position="65"/>
        <end position="140"/>
    </location>
</feature>
<comment type="caution">
    <text evidence="4">The sequence shown here is derived from an EMBL/GenBank/DDBJ whole genome shotgun (WGS) entry which is preliminary data.</text>
</comment>
<dbReference type="eggNOG" id="COG0511">
    <property type="taxonomic scope" value="Bacteria"/>
</dbReference>
<dbReference type="SUPFAM" id="SSF51230">
    <property type="entry name" value="Single hybrid motif"/>
    <property type="match status" value="1"/>
</dbReference>
<accession>K9H2G6</accession>
<name>K9H2G6_9PROT</name>
<dbReference type="Proteomes" id="UP000009881">
    <property type="component" value="Unassembled WGS sequence"/>
</dbReference>
<feature type="region of interest" description="Disordered" evidence="2">
    <location>
        <begin position="18"/>
        <end position="79"/>
    </location>
</feature>
<dbReference type="AlphaFoldDB" id="K9H2G6"/>
<sequence>MRKFRITVEGTAYDVTVEELDEGGSAPTPAAAPAAPPPAAAQPVPSQATPAPSTTASAPTPQQPPAGGSGPGDVVSPLAGTVQKVEVGVGDPVTEGQTVVTLEAMKMLTTVVAPRPGSVKEIKVQAGSSVQEGQVLVVLG</sequence>
<proteinExistence type="predicted"/>
<dbReference type="CDD" id="cd06850">
    <property type="entry name" value="biotinyl_domain"/>
    <property type="match status" value="1"/>
</dbReference>
<dbReference type="EMBL" id="ANHY01000003">
    <property type="protein sequence ID" value="EKV32455.1"/>
    <property type="molecule type" value="Genomic_DNA"/>
</dbReference>
<dbReference type="RefSeq" id="WP_009538943.1">
    <property type="nucleotide sequence ID" value="NZ_ANHY01000003.1"/>
</dbReference>
<feature type="compositionally biased region" description="Low complexity" evidence="2">
    <location>
        <begin position="23"/>
        <end position="33"/>
    </location>
</feature>
<gene>
    <name evidence="4" type="ORF">C882_2534</name>
</gene>
<dbReference type="Pfam" id="PF00364">
    <property type="entry name" value="Biotin_lipoyl"/>
    <property type="match status" value="1"/>
</dbReference>
<dbReference type="InterPro" id="IPR050709">
    <property type="entry name" value="Biotin_Carboxyl_Carrier/Decarb"/>
</dbReference>
<dbReference type="PANTHER" id="PTHR45266">
    <property type="entry name" value="OXALOACETATE DECARBOXYLASE ALPHA CHAIN"/>
    <property type="match status" value="1"/>
</dbReference>
<evidence type="ECO:0000313" key="4">
    <source>
        <dbReference type="EMBL" id="EKV32455.1"/>
    </source>
</evidence>
<protein>
    <recommendedName>
        <fullName evidence="3">Lipoyl-binding domain-containing protein</fullName>
    </recommendedName>
</protein>
<evidence type="ECO:0000259" key="3">
    <source>
        <dbReference type="PROSITE" id="PS50968"/>
    </source>
</evidence>
<evidence type="ECO:0000256" key="2">
    <source>
        <dbReference type="SAM" id="MobiDB-lite"/>
    </source>
</evidence>
<dbReference type="Gene3D" id="2.40.50.100">
    <property type="match status" value="1"/>
</dbReference>
<feature type="compositionally biased region" description="Low complexity" evidence="2">
    <location>
        <begin position="41"/>
        <end position="60"/>
    </location>
</feature>
<evidence type="ECO:0000313" key="5">
    <source>
        <dbReference type="Proteomes" id="UP000009881"/>
    </source>
</evidence>
<keyword evidence="1" id="KW-0092">Biotin</keyword>
<organism evidence="4 5">
    <name type="scientific">Caenispirillum salinarum AK4</name>
    <dbReference type="NCBI Taxonomy" id="1238182"/>
    <lineage>
        <taxon>Bacteria</taxon>
        <taxon>Pseudomonadati</taxon>
        <taxon>Pseudomonadota</taxon>
        <taxon>Alphaproteobacteria</taxon>
        <taxon>Rhodospirillales</taxon>
        <taxon>Novispirillaceae</taxon>
        <taxon>Caenispirillum</taxon>
    </lineage>
</organism>
<dbReference type="PROSITE" id="PS00188">
    <property type="entry name" value="BIOTIN"/>
    <property type="match status" value="1"/>
</dbReference>
<dbReference type="PROSITE" id="PS50968">
    <property type="entry name" value="BIOTINYL_LIPOYL"/>
    <property type="match status" value="1"/>
</dbReference>
<dbReference type="STRING" id="1238182.C882_2534"/>
<evidence type="ECO:0000256" key="1">
    <source>
        <dbReference type="ARBA" id="ARBA00023267"/>
    </source>
</evidence>
<dbReference type="PANTHER" id="PTHR45266:SF3">
    <property type="entry name" value="OXALOACETATE DECARBOXYLASE ALPHA CHAIN"/>
    <property type="match status" value="1"/>
</dbReference>
<keyword evidence="5" id="KW-1185">Reference proteome</keyword>